<accession>A0AA36BWB2</accession>
<dbReference type="InterPro" id="IPR019183">
    <property type="entry name" value="NAA25_NatB_aux_su"/>
</dbReference>
<sequence>MLRFNFRFNESSTVKMASRGNVDVNERRLRTIYECLDLGNNKKAVQEADKLLKKQRDNQCAKVLKALALLHLGRDDESSCILQEVHSLQPTDEATLQGMLICYRETHQFDLIANMYENAYKARPDSEEILSALFMSYVRLGYYKKQHQTAMLLHKLKPTKNPYYFWAVMSIVMQAHTAEDRQQAKSLYLPLAERMTLKYIKEDKIEAEAEIHLYLIILKELEKWQEAIDLLQGPLGEKFTSEIDFRKKEIASLYCKLKEWSKANVAYQALLQENPDDWSFWSQYLTCVTELVKCKKDSNEEEHSESSAHCTIEKAVAFIEKLADENREIERPLRGPYLARLHLLKMFYNDNNDYSDIIGKPADLLKQYFSMFGDKARCFGDMRDYITMLGDKDKSQFLTSINEDLRLNMGDNSQEFPQTVKAMQQHMTCLRLERSLGNYEHMPTEDRMSQVKDLLKFYKHGLTLGKDLLATDIQYADTYLLLAMHLLLDIYNQTGDTGVLWQIIAQLEKGLKNSPSNFQIKLLLIRLYCTVGAFGPCTDIYDSMEAKHIINDTLGYVVANHVNRLGHFLSAHMMYNTMLRFFSVNHKEITEYLIPSYKYGTFIKIHEFVQFRERLQNSLQYASAIEESLLLDLVLETCNHNSTEMMLTNMAIDPDVDRTKGEKDLQDNRDFTLLSNWDPPDGQTLKELQERSFMEEKAWLKLHSYLLRTLIAAIYLGRQPDSSATTTQNGTSAVSKRPMVHVLRDLKQLFQQHVVDCKHYKLPIKYTIHGPYPTRISSYLLQNHHQVFLLMVEHVLYIHLLYENGFDKADEEEEKRIQTTVVSLVDGLVSKHKCSLISEENGKKTWNLTLLENLVLLAETISHITILAAVCHRILKPMKTSWVKKNKKKKELNIPQPKTFENFNNLTASLEKSTHELHKAVTDINPVFKLLNLHHLNLTESISSEEEDVAMEMMMWKRVEESYQQSAHQVTDLLHHKLEYLSSLHL</sequence>
<evidence type="ECO:0000256" key="1">
    <source>
        <dbReference type="ARBA" id="ARBA00006298"/>
    </source>
</evidence>
<protein>
    <submittedName>
        <fullName evidence="2">N-alpha-acetyltransferase 25, auxiliary subunit-like</fullName>
    </submittedName>
</protein>
<dbReference type="PANTHER" id="PTHR22767">
    <property type="entry name" value="N-TERMINAL ACETYLTRANSFERASE-RELATED"/>
    <property type="match status" value="1"/>
</dbReference>
<dbReference type="PANTHER" id="PTHR22767:SF3">
    <property type="entry name" value="N-ALPHA-ACETYLTRANSFERASE 25, NATB AUXILIARY SUBUNIT"/>
    <property type="match status" value="1"/>
</dbReference>
<dbReference type="AlphaFoldDB" id="A0AA36BWB2"/>
<evidence type="ECO:0000313" key="3">
    <source>
        <dbReference type="Proteomes" id="UP001162480"/>
    </source>
</evidence>
<dbReference type="InterPro" id="IPR011990">
    <property type="entry name" value="TPR-like_helical_dom_sf"/>
</dbReference>
<reference evidence="2" key="1">
    <citation type="submission" date="2023-08" db="EMBL/GenBank/DDBJ databases">
        <authorList>
            <person name="Alioto T."/>
            <person name="Alioto T."/>
            <person name="Gomez Garrido J."/>
        </authorList>
    </citation>
    <scope>NUCLEOTIDE SEQUENCE</scope>
</reference>
<dbReference type="Proteomes" id="UP001162480">
    <property type="component" value="Chromosome 25"/>
</dbReference>
<gene>
    <name evidence="2" type="ORF">OCTVUL_1B001319</name>
</gene>
<comment type="similarity">
    <text evidence="1">Belongs to the MDM20/NAA25 family.</text>
</comment>
<organism evidence="2 3">
    <name type="scientific">Octopus vulgaris</name>
    <name type="common">Common octopus</name>
    <dbReference type="NCBI Taxonomy" id="6645"/>
    <lineage>
        <taxon>Eukaryota</taxon>
        <taxon>Metazoa</taxon>
        <taxon>Spiralia</taxon>
        <taxon>Lophotrochozoa</taxon>
        <taxon>Mollusca</taxon>
        <taxon>Cephalopoda</taxon>
        <taxon>Coleoidea</taxon>
        <taxon>Octopodiformes</taxon>
        <taxon>Octopoda</taxon>
        <taxon>Incirrata</taxon>
        <taxon>Octopodidae</taxon>
        <taxon>Octopus</taxon>
    </lineage>
</organism>
<keyword evidence="3" id="KW-1185">Reference proteome</keyword>
<dbReference type="GO" id="GO:0031416">
    <property type="term" value="C:NatB complex"/>
    <property type="evidence" value="ECO:0007669"/>
    <property type="project" value="TreeGrafter"/>
</dbReference>
<name>A0AA36BWB2_OCTVU</name>
<dbReference type="EMBL" id="OX597838">
    <property type="protein sequence ID" value="CAI9740937.1"/>
    <property type="molecule type" value="Genomic_DNA"/>
</dbReference>
<dbReference type="Pfam" id="PF09797">
    <property type="entry name" value="NatB_MDM20"/>
    <property type="match status" value="1"/>
</dbReference>
<evidence type="ECO:0000313" key="2">
    <source>
        <dbReference type="EMBL" id="CAI9740937.1"/>
    </source>
</evidence>
<proteinExistence type="inferred from homology"/>
<dbReference type="SUPFAM" id="SSF48452">
    <property type="entry name" value="TPR-like"/>
    <property type="match status" value="1"/>
</dbReference>
<dbReference type="Gene3D" id="1.25.40.1040">
    <property type="match status" value="1"/>
</dbReference>